<dbReference type="RefSeq" id="WP_123211501.1">
    <property type="nucleotide sequence ID" value="NZ_RJVO01000003.1"/>
</dbReference>
<feature type="transmembrane region" description="Helical" evidence="5">
    <location>
        <begin position="143"/>
        <end position="161"/>
    </location>
</feature>
<feature type="transmembrane region" description="Helical" evidence="5">
    <location>
        <begin position="173"/>
        <end position="190"/>
    </location>
</feature>
<dbReference type="InParanoid" id="A0A3N0VE95"/>
<dbReference type="PANTHER" id="PTHR10361:SF24">
    <property type="entry name" value="P3 PROTEIN"/>
    <property type="match status" value="1"/>
</dbReference>
<evidence type="ECO:0000256" key="4">
    <source>
        <dbReference type="ARBA" id="ARBA00023136"/>
    </source>
</evidence>
<sequence length="285" mass="29340">MTGAGFTGALLPLSLFVIMTSLGLALTLADFRRVVLFPKGVAIGLGNLLLLSPLLGFLLAKLFGLPPELAVGMVLLGAAPGGTTANMLTHLARGDTALSVTMTAISSLAAVFTVPLFLGLASAHFAADGVAPNLDMVGIVKKVLLITLVPLAFGMAIRAALPAFAQRVEKPAKNLAMVFFVLVVAVVIWAEWHNLGGAIGKVGPAVLALNVLAMGLSFQIARLARLDSKQSTAIAIELGVHNTTLAMAVGALVSPVMVIPAAVYGVFMFFTAGAFAKFMHGRNAA</sequence>
<accession>A0A3N0VE95</accession>
<keyword evidence="3 5" id="KW-1133">Transmembrane helix</keyword>
<dbReference type="Proteomes" id="UP000282106">
    <property type="component" value="Unassembled WGS sequence"/>
</dbReference>
<evidence type="ECO:0000313" key="6">
    <source>
        <dbReference type="EMBL" id="ROH91046.1"/>
    </source>
</evidence>
<keyword evidence="7" id="KW-1185">Reference proteome</keyword>
<dbReference type="Pfam" id="PF01758">
    <property type="entry name" value="SBF"/>
    <property type="match status" value="1"/>
</dbReference>
<feature type="transmembrane region" description="Helical" evidence="5">
    <location>
        <begin position="202"/>
        <end position="221"/>
    </location>
</feature>
<evidence type="ECO:0000256" key="3">
    <source>
        <dbReference type="ARBA" id="ARBA00022989"/>
    </source>
</evidence>
<dbReference type="FunCoup" id="A0A3N0VE95">
    <property type="interactions" value="350"/>
</dbReference>
<proteinExistence type="predicted"/>
<feature type="transmembrane region" description="Helical" evidence="5">
    <location>
        <begin position="100"/>
        <end position="123"/>
    </location>
</feature>
<evidence type="ECO:0000256" key="5">
    <source>
        <dbReference type="SAM" id="Phobius"/>
    </source>
</evidence>
<dbReference type="InterPro" id="IPR002657">
    <property type="entry name" value="BilAc:Na_symport/Acr3"/>
</dbReference>
<dbReference type="GO" id="GO:0016020">
    <property type="term" value="C:membrane"/>
    <property type="evidence" value="ECO:0007669"/>
    <property type="project" value="UniProtKB-SubCell"/>
</dbReference>
<comment type="caution">
    <text evidence="6">The sequence shown here is derived from an EMBL/GenBank/DDBJ whole genome shotgun (WGS) entry which is preliminary data.</text>
</comment>
<dbReference type="InterPro" id="IPR004710">
    <property type="entry name" value="Bilac:Na_transpt"/>
</dbReference>
<keyword evidence="4 5" id="KW-0472">Membrane</keyword>
<gene>
    <name evidence="6" type="ORF">ED208_08745</name>
</gene>
<reference evidence="6 7" key="1">
    <citation type="submission" date="2018-10" db="EMBL/GenBank/DDBJ databases">
        <authorList>
            <person name="Chen W.-M."/>
        </authorList>
    </citation>
    <scope>NUCLEOTIDE SEQUENCE [LARGE SCALE GENOMIC DNA]</scope>
    <source>
        <strain evidence="6 7">THS-13</strain>
    </source>
</reference>
<feature type="transmembrane region" description="Helical" evidence="5">
    <location>
        <begin position="41"/>
        <end position="63"/>
    </location>
</feature>
<dbReference type="AlphaFoldDB" id="A0A3N0VE95"/>
<evidence type="ECO:0000256" key="1">
    <source>
        <dbReference type="ARBA" id="ARBA00004141"/>
    </source>
</evidence>
<comment type="subcellular location">
    <subcellularLocation>
        <location evidence="1">Membrane</location>
        <topology evidence="1">Multi-pass membrane protein</topology>
    </subcellularLocation>
</comment>
<dbReference type="InterPro" id="IPR038770">
    <property type="entry name" value="Na+/solute_symporter_sf"/>
</dbReference>
<evidence type="ECO:0000313" key="7">
    <source>
        <dbReference type="Proteomes" id="UP000282106"/>
    </source>
</evidence>
<evidence type="ECO:0000256" key="2">
    <source>
        <dbReference type="ARBA" id="ARBA00022692"/>
    </source>
</evidence>
<dbReference type="Gene3D" id="1.20.1530.20">
    <property type="match status" value="1"/>
</dbReference>
<keyword evidence="2 5" id="KW-0812">Transmembrane</keyword>
<name>A0A3N0VE95_9GAMM</name>
<feature type="transmembrane region" description="Helical" evidence="5">
    <location>
        <begin position="69"/>
        <end position="88"/>
    </location>
</feature>
<dbReference type="EMBL" id="RJVO01000003">
    <property type="protein sequence ID" value="ROH91046.1"/>
    <property type="molecule type" value="Genomic_DNA"/>
</dbReference>
<dbReference type="PANTHER" id="PTHR10361">
    <property type="entry name" value="SODIUM-BILE ACID COTRANSPORTER"/>
    <property type="match status" value="1"/>
</dbReference>
<protein>
    <submittedName>
        <fullName evidence="6">Bile acid:sodium symporter family protein</fullName>
    </submittedName>
</protein>
<feature type="transmembrane region" description="Helical" evidence="5">
    <location>
        <begin position="6"/>
        <end position="29"/>
    </location>
</feature>
<organism evidence="6 7">
    <name type="scientific">Stagnimonas aquatica</name>
    <dbReference type="NCBI Taxonomy" id="2689987"/>
    <lineage>
        <taxon>Bacteria</taxon>
        <taxon>Pseudomonadati</taxon>
        <taxon>Pseudomonadota</taxon>
        <taxon>Gammaproteobacteria</taxon>
        <taxon>Nevskiales</taxon>
        <taxon>Nevskiaceae</taxon>
        <taxon>Stagnimonas</taxon>
    </lineage>
</organism>